<dbReference type="InterPro" id="IPR000772">
    <property type="entry name" value="Ricin_B_lectin"/>
</dbReference>
<evidence type="ECO:0000256" key="1">
    <source>
        <dbReference type="SAM" id="SignalP"/>
    </source>
</evidence>
<name>A0ABQ6LKI3_9RHOB</name>
<feature type="chain" id="PRO_5046614386" description="Ricin B lectin domain-containing protein" evidence="1">
    <location>
        <begin position="21"/>
        <end position="172"/>
    </location>
</feature>
<evidence type="ECO:0000313" key="4">
    <source>
        <dbReference type="Proteomes" id="UP001239909"/>
    </source>
</evidence>
<dbReference type="EMBL" id="BSYI01000024">
    <property type="protein sequence ID" value="GMG83760.1"/>
    <property type="molecule type" value="Genomic_DNA"/>
</dbReference>
<dbReference type="Proteomes" id="UP001239909">
    <property type="component" value="Unassembled WGS sequence"/>
</dbReference>
<reference evidence="3 4" key="1">
    <citation type="submission" date="2023-04" db="EMBL/GenBank/DDBJ databases">
        <title>Marinoamorphus aggregata gen. nov., sp. Nov., isolate from tissue of brittle star Ophioplocus japonicus.</title>
        <authorList>
            <person name="Kawano K."/>
            <person name="Sawayama S."/>
            <person name="Nakagawa S."/>
        </authorList>
    </citation>
    <scope>NUCLEOTIDE SEQUENCE [LARGE SCALE GENOMIC DNA]</scope>
    <source>
        <strain evidence="3 4">NKW23</strain>
    </source>
</reference>
<evidence type="ECO:0000313" key="3">
    <source>
        <dbReference type="EMBL" id="GMG83760.1"/>
    </source>
</evidence>
<comment type="caution">
    <text evidence="3">The sequence shown here is derived from an EMBL/GenBank/DDBJ whole genome shotgun (WGS) entry which is preliminary data.</text>
</comment>
<dbReference type="InterPro" id="IPR035992">
    <property type="entry name" value="Ricin_B-like_lectins"/>
</dbReference>
<dbReference type="RefSeq" id="WP_285672560.1">
    <property type="nucleotide sequence ID" value="NZ_BSYI01000024.1"/>
</dbReference>
<feature type="signal peptide" evidence="1">
    <location>
        <begin position="1"/>
        <end position="20"/>
    </location>
</feature>
<feature type="domain" description="Ricin B lectin" evidence="2">
    <location>
        <begin position="35"/>
        <end position="162"/>
    </location>
</feature>
<dbReference type="PROSITE" id="PS50231">
    <property type="entry name" value="RICIN_B_LECTIN"/>
    <property type="match status" value="1"/>
</dbReference>
<accession>A0ABQ6LKI3</accession>
<keyword evidence="4" id="KW-1185">Reference proteome</keyword>
<dbReference type="Pfam" id="PF00652">
    <property type="entry name" value="Ricin_B_lectin"/>
    <property type="match status" value="1"/>
</dbReference>
<keyword evidence="1" id="KW-0732">Signal</keyword>
<evidence type="ECO:0000259" key="2">
    <source>
        <dbReference type="Pfam" id="PF00652"/>
    </source>
</evidence>
<dbReference type="Gene3D" id="2.80.10.50">
    <property type="match status" value="1"/>
</dbReference>
<proteinExistence type="predicted"/>
<gene>
    <name evidence="3" type="ORF">LNKW23_29740</name>
</gene>
<organism evidence="3 4">
    <name type="scientific">Paralimibaculum aggregatum</name>
    <dbReference type="NCBI Taxonomy" id="3036245"/>
    <lineage>
        <taxon>Bacteria</taxon>
        <taxon>Pseudomonadati</taxon>
        <taxon>Pseudomonadota</taxon>
        <taxon>Alphaproteobacteria</taxon>
        <taxon>Rhodobacterales</taxon>
        <taxon>Paracoccaceae</taxon>
        <taxon>Paralimibaculum</taxon>
    </lineage>
</organism>
<dbReference type="SUPFAM" id="SSF50370">
    <property type="entry name" value="Ricin B-like lectins"/>
    <property type="match status" value="1"/>
</dbReference>
<dbReference type="CDD" id="cd00161">
    <property type="entry name" value="beta-trefoil_Ricin-like"/>
    <property type="match status" value="1"/>
</dbReference>
<sequence>MKRTVPAAIAAACLATGAAAQDLEFARLSNAMFGTDVVIDVVNGGEFGGMLTLAQRGNYSGQFWLMRDIGVPGYFALSSEFTGPDQCLDLWLHGELNNMPAMNPCTGDASQQWTVLEKGDGFAWVHNRHRGGTMCLSFSEGGRFDGLLILEPCDDDAPEQFWLAEPTGRYAE</sequence>
<protein>
    <recommendedName>
        <fullName evidence="2">Ricin B lectin domain-containing protein</fullName>
    </recommendedName>
</protein>